<dbReference type="Proteomes" id="UP001387100">
    <property type="component" value="Unassembled WGS sequence"/>
</dbReference>
<evidence type="ECO:0000256" key="2">
    <source>
        <dbReference type="SAM" id="MobiDB-lite"/>
    </source>
</evidence>
<feature type="region of interest" description="Disordered" evidence="2">
    <location>
        <begin position="1"/>
        <end position="26"/>
    </location>
</feature>
<dbReference type="InterPro" id="IPR018905">
    <property type="entry name" value="A-galactase_NEW3"/>
</dbReference>
<dbReference type="InterPro" id="IPR003737">
    <property type="entry name" value="GlcNAc_PI_deacetylase-related"/>
</dbReference>
<dbReference type="PANTHER" id="PTHR12993:SF11">
    <property type="entry name" value="N-ACETYLGLUCOSAMINYL-PHOSPHATIDYLINOSITOL DE-N-ACETYLASE"/>
    <property type="match status" value="1"/>
</dbReference>
<dbReference type="Pfam" id="PF02585">
    <property type="entry name" value="PIG-L"/>
    <property type="match status" value="1"/>
</dbReference>
<keyword evidence="1" id="KW-0862">Zinc</keyword>
<dbReference type="PANTHER" id="PTHR12993">
    <property type="entry name" value="N-ACETYLGLUCOSAMINYL-PHOSPHATIDYLINOSITOL DE-N-ACETYLASE-RELATED"/>
    <property type="match status" value="1"/>
</dbReference>
<feature type="domain" description="Carbohydrate-binding" evidence="3">
    <location>
        <begin position="616"/>
        <end position="802"/>
    </location>
</feature>
<evidence type="ECO:0000256" key="1">
    <source>
        <dbReference type="ARBA" id="ARBA00022833"/>
    </source>
</evidence>
<dbReference type="Pfam" id="PF06452">
    <property type="entry name" value="CBM9_1"/>
    <property type="match status" value="1"/>
</dbReference>
<evidence type="ECO:0000313" key="5">
    <source>
        <dbReference type="EMBL" id="MEJ5946856.1"/>
    </source>
</evidence>
<feature type="compositionally biased region" description="Polar residues" evidence="2">
    <location>
        <begin position="550"/>
        <end position="561"/>
    </location>
</feature>
<protein>
    <submittedName>
        <fullName evidence="5">Sugar-binding protein</fullName>
    </submittedName>
</protein>
<evidence type="ECO:0000259" key="4">
    <source>
        <dbReference type="Pfam" id="PF10633"/>
    </source>
</evidence>
<dbReference type="Gene3D" id="2.60.40.1190">
    <property type="match status" value="1"/>
</dbReference>
<reference evidence="5 6" key="1">
    <citation type="journal article" date="2017" name="Int. J. Syst. Evol. Microbiol.">
        <title>Pseudokineococcus basanitobsidens sp. nov., isolated from volcanic rock.</title>
        <authorList>
            <person name="Lee D.W."/>
            <person name="Park M.Y."/>
            <person name="Kim J.J."/>
            <person name="Kim B.S."/>
        </authorList>
    </citation>
    <scope>NUCLEOTIDE SEQUENCE [LARGE SCALE GENOMIC DNA]</scope>
    <source>
        <strain evidence="5 6">DSM 103726</strain>
    </source>
</reference>
<proteinExistence type="predicted"/>
<dbReference type="InterPro" id="IPR024078">
    <property type="entry name" value="LmbE-like_dom_sf"/>
</dbReference>
<sequence>MSIARERAMARRTTGQGRPGTEQGRRTLAVAGALALGAGMLAAGPAAATDHPRAGRGTPPPATTSAGDPVDLDVLFVGAHPDDEASALSTFGQWRQSDDVRTGVVTVTRGEGGGNAAGPEEGPELGLLREVEERSAVGLAGVRDVFNLDDVDFYYTVSAPLTQQIWGEEDALEKVVRLVRETRPEVVVTMNPAPSPGNHGNHQEAARLALEAYQVAGDPSVFPEQLTQEGLEPFSPDRVLLNTVAGTRATGPACPQQVQLSDPTQTVYGVWSGAQAPDGRTWGQVERAAQRQYVSQGWATFPDVPADPDALGCDYLTQVDARVPSAEPGTEAASSPDAALQGALVRGPDAAPLGTGLTVQVPGLRVVPGEETDVVVRASAGRTALGGASVALEAPDGWAVTGDGALGDVAADGSAQATFTVTAPADARPGTRVRLAAELSSDVGGGWAAQVVETAAPVRGQLAPLDRVAEYEGWAREVGFPELQGTVRRVTTLPSGGTQQVDVVVTNDSTQEQSGTTALGLPDGFSAEATEQAFGPLAAGDSATVPFTVTNTDDSLPTSNAGGEGGDHPFTVTTTAGGVTSTSTPALELVPTTDAPGTEAAAVVDGVEQAGEHPGEELDLSRLWEGTPCESAADCSATGKLSWHDDALQVLVHVTDDVAGTVLPAADCKRHWRTDSVEIAVDPRGDAENTSTTFKAFVLPRTAEGGPCAGRDADARQGPAARTAPGMEYAVTPDDDGTAGYTLEVTIPLGLLPAAVDPDEMAVDLFVYDSDTQDKTGQTRIGWSTWQGVQGDPYRWGVVRLPGYTPPADRPAEPAEPVIPQTALSSLESPPSIAQAVRDDVPLAGGPAAPAGQSAWLRDAVQRRDAVVATVRATGPGRLHLWVWDPQAQAAVAGSVVDVEGSGPSRWWVTLPEGAGDVSGTRLLAAFEAEDGGTLSSVAPVR</sequence>
<evidence type="ECO:0000313" key="6">
    <source>
        <dbReference type="Proteomes" id="UP001387100"/>
    </source>
</evidence>
<dbReference type="SUPFAM" id="SSF102588">
    <property type="entry name" value="LmbE-like"/>
    <property type="match status" value="1"/>
</dbReference>
<gene>
    <name evidence="5" type="ORF">WDZ17_16290</name>
</gene>
<dbReference type="CDD" id="cd09619">
    <property type="entry name" value="CBM9_like_4"/>
    <property type="match status" value="1"/>
</dbReference>
<feature type="region of interest" description="Disordered" evidence="2">
    <location>
        <begin position="45"/>
        <end position="69"/>
    </location>
</feature>
<accession>A0ABU8RP37</accession>
<dbReference type="Pfam" id="PF10633">
    <property type="entry name" value="NPCBM_assoc"/>
    <property type="match status" value="1"/>
</dbReference>
<name>A0ABU8RP37_9ACTN</name>
<dbReference type="SUPFAM" id="SSF49344">
    <property type="entry name" value="CBD9-like"/>
    <property type="match status" value="1"/>
</dbReference>
<feature type="domain" description="Alpha-galactosidase NEW3" evidence="4">
    <location>
        <begin position="368"/>
        <end position="436"/>
    </location>
</feature>
<dbReference type="Gene3D" id="3.40.50.10320">
    <property type="entry name" value="LmbE-like"/>
    <property type="match status" value="1"/>
</dbReference>
<dbReference type="InterPro" id="IPR010502">
    <property type="entry name" value="Carb-bd_dom_fam9"/>
</dbReference>
<feature type="region of interest" description="Disordered" evidence="2">
    <location>
        <begin position="550"/>
        <end position="570"/>
    </location>
</feature>
<dbReference type="EMBL" id="JBBIAA010000036">
    <property type="protein sequence ID" value="MEJ5946856.1"/>
    <property type="molecule type" value="Genomic_DNA"/>
</dbReference>
<keyword evidence="6" id="KW-1185">Reference proteome</keyword>
<organism evidence="5 6">
    <name type="scientific">Pseudokineococcus basanitobsidens</name>
    <dbReference type="NCBI Taxonomy" id="1926649"/>
    <lineage>
        <taxon>Bacteria</taxon>
        <taxon>Bacillati</taxon>
        <taxon>Actinomycetota</taxon>
        <taxon>Actinomycetes</taxon>
        <taxon>Kineosporiales</taxon>
        <taxon>Kineosporiaceae</taxon>
        <taxon>Pseudokineococcus</taxon>
    </lineage>
</organism>
<evidence type="ECO:0000259" key="3">
    <source>
        <dbReference type="Pfam" id="PF06452"/>
    </source>
</evidence>
<comment type="caution">
    <text evidence="5">The sequence shown here is derived from an EMBL/GenBank/DDBJ whole genome shotgun (WGS) entry which is preliminary data.</text>
</comment>